<feature type="region of interest" description="Disordered" evidence="1">
    <location>
        <begin position="61"/>
        <end position="84"/>
    </location>
</feature>
<evidence type="ECO:0000313" key="2">
    <source>
        <dbReference type="EMBL" id="MBO4206110.1"/>
    </source>
</evidence>
<comment type="caution">
    <text evidence="2">The sequence shown here is derived from an EMBL/GenBank/DDBJ whole genome shotgun (WGS) entry which is preliminary data.</text>
</comment>
<sequence length="84" mass="9417">MRTAWWSPYNRRAGQAQVVYLTRPDDASMVESVIERTGTYRLIDGKLEEIGYVDEPPARNWTTSEVRGPGVSCCHGNQDRATGS</sequence>
<proteinExistence type="predicted"/>
<evidence type="ECO:0000313" key="3">
    <source>
        <dbReference type="Proteomes" id="UP000823521"/>
    </source>
</evidence>
<organism evidence="2 3">
    <name type="scientific">Micromonospora echinofusca</name>
    <dbReference type="NCBI Taxonomy" id="47858"/>
    <lineage>
        <taxon>Bacteria</taxon>
        <taxon>Bacillati</taxon>
        <taxon>Actinomycetota</taxon>
        <taxon>Actinomycetes</taxon>
        <taxon>Micromonosporales</taxon>
        <taxon>Micromonosporaceae</taxon>
        <taxon>Micromonospora</taxon>
    </lineage>
</organism>
<keyword evidence="3" id="KW-1185">Reference proteome</keyword>
<gene>
    <name evidence="2" type="ORF">GSF22_08830</name>
</gene>
<evidence type="ECO:0000256" key="1">
    <source>
        <dbReference type="SAM" id="MobiDB-lite"/>
    </source>
</evidence>
<protein>
    <submittedName>
        <fullName evidence="2">Uncharacterized protein</fullName>
    </submittedName>
</protein>
<accession>A0ABS3VNH9</accession>
<dbReference type="EMBL" id="WVUH01000051">
    <property type="protein sequence ID" value="MBO4206110.1"/>
    <property type="molecule type" value="Genomic_DNA"/>
</dbReference>
<reference evidence="2 3" key="1">
    <citation type="submission" date="2019-12" db="EMBL/GenBank/DDBJ databases">
        <title>Whole genome sequencing of endophytic Actinobacterium Micromonospora sp. MPMI6T.</title>
        <authorList>
            <person name="Evv R."/>
            <person name="Podile A.R."/>
        </authorList>
    </citation>
    <scope>NUCLEOTIDE SEQUENCE [LARGE SCALE GENOMIC DNA]</scope>
    <source>
        <strain evidence="2 3">MPMI6</strain>
    </source>
</reference>
<name>A0ABS3VNH9_MICEH</name>
<dbReference type="RefSeq" id="WP_208812741.1">
    <property type="nucleotide sequence ID" value="NZ_WVUH01000051.1"/>
</dbReference>
<dbReference type="Proteomes" id="UP000823521">
    <property type="component" value="Unassembled WGS sequence"/>
</dbReference>